<evidence type="ECO:0000256" key="8">
    <source>
        <dbReference type="PROSITE-ProRule" id="PRU10141"/>
    </source>
</evidence>
<proteinExistence type="inferred from homology"/>
<dbReference type="PANTHER" id="PTHR24055">
    <property type="entry name" value="MITOGEN-ACTIVATED PROTEIN KINASE"/>
    <property type="match status" value="1"/>
</dbReference>
<evidence type="ECO:0000256" key="9">
    <source>
        <dbReference type="RuleBase" id="RU000304"/>
    </source>
</evidence>
<sequence length="324" mass="37363">MEKYRILKQLGDGTYGSVMRAVRKTDGEIVAIKHMKKNFTTWNECVNLREVSSLIKLSHPNIVKLIEVVRQGEELYFVFEHMNNNLYQVMTEREKPFPEITVRNIVYQILQGLAYMHKNGYFHRDIKPENLLVNGDTLKIADLGLAREIHSLPPYTQYVSTRWYRAPEVLLRADAYSHPIDVWAVGCIMAELYTLQPLFPGATEIDEIEKIVAVLGTPNRNNWPEGLRLAENLNIELPHYEPQSLQSLVPNASPAAVELMEHLMRYDPLLRPTASEALQYKYFQIATCEFQRPNVMPKQLQQEISLLKLNVGQQQQKGEMNGKV</sequence>
<dbReference type="GO" id="GO:0004674">
    <property type="term" value="F:protein serine/threonine kinase activity"/>
    <property type="evidence" value="ECO:0007669"/>
    <property type="project" value="UniProtKB-KW"/>
</dbReference>
<dbReference type="SUPFAM" id="SSF56112">
    <property type="entry name" value="Protein kinase-like (PK-like)"/>
    <property type="match status" value="1"/>
</dbReference>
<keyword evidence="5 8" id="KW-0547">Nucleotide-binding</keyword>
<dbReference type="OrthoDB" id="2158884at2759"/>
<dbReference type="FunFam" id="3.30.200.20:FF:000545">
    <property type="entry name" value="CMGC family protein kinase"/>
    <property type="match status" value="1"/>
</dbReference>
<dbReference type="PROSITE" id="PS00108">
    <property type="entry name" value="PROTEIN_KINASE_ST"/>
    <property type="match status" value="1"/>
</dbReference>
<evidence type="ECO:0000259" key="10">
    <source>
        <dbReference type="PROSITE" id="PS50011"/>
    </source>
</evidence>
<dbReference type="Gene3D" id="3.30.200.20">
    <property type="entry name" value="Phosphorylase Kinase, domain 1"/>
    <property type="match status" value="1"/>
</dbReference>
<evidence type="ECO:0000256" key="7">
    <source>
        <dbReference type="ARBA" id="ARBA00022840"/>
    </source>
</evidence>
<dbReference type="InterPro" id="IPR008271">
    <property type="entry name" value="Ser/Thr_kinase_AS"/>
</dbReference>
<dbReference type="InterPro" id="IPR011009">
    <property type="entry name" value="Kinase-like_dom_sf"/>
</dbReference>
<dbReference type="AlphaFoldDB" id="A0A5J4WGE6"/>
<dbReference type="EMBL" id="SNRW01002159">
    <property type="protein sequence ID" value="KAA6393713.1"/>
    <property type="molecule type" value="Genomic_DNA"/>
</dbReference>
<dbReference type="InterPro" id="IPR000719">
    <property type="entry name" value="Prot_kinase_dom"/>
</dbReference>
<dbReference type="Proteomes" id="UP000324800">
    <property type="component" value="Unassembled WGS sequence"/>
</dbReference>
<keyword evidence="7 8" id="KW-0067">ATP-binding</keyword>
<comment type="caution">
    <text evidence="11">The sequence shown here is derived from an EMBL/GenBank/DDBJ whole genome shotgun (WGS) entry which is preliminary data.</text>
</comment>
<keyword evidence="2 9" id="KW-0723">Serine/threonine-protein kinase</keyword>
<evidence type="ECO:0000313" key="11">
    <source>
        <dbReference type="EMBL" id="KAA6393713.1"/>
    </source>
</evidence>
<evidence type="ECO:0000256" key="6">
    <source>
        <dbReference type="ARBA" id="ARBA00022777"/>
    </source>
</evidence>
<keyword evidence="3" id="KW-0597">Phosphoprotein</keyword>
<dbReference type="FunFam" id="1.10.510.10:FF:000104">
    <property type="entry name" value="serine/threonine-protein kinase MAK isoform X1"/>
    <property type="match status" value="1"/>
</dbReference>
<name>A0A5J4WGE6_9EUKA</name>
<comment type="similarity">
    <text evidence="1">Belongs to the protein kinase superfamily. CMGC Ser/Thr protein kinase family. CDC2/CDKX subfamily.</text>
</comment>
<dbReference type="PROSITE" id="PS50011">
    <property type="entry name" value="PROTEIN_KINASE_DOM"/>
    <property type="match status" value="1"/>
</dbReference>
<dbReference type="InterPro" id="IPR050117">
    <property type="entry name" value="MAPK"/>
</dbReference>
<evidence type="ECO:0000256" key="4">
    <source>
        <dbReference type="ARBA" id="ARBA00022679"/>
    </source>
</evidence>
<evidence type="ECO:0000256" key="2">
    <source>
        <dbReference type="ARBA" id="ARBA00022527"/>
    </source>
</evidence>
<feature type="domain" description="Protein kinase" evidence="10">
    <location>
        <begin position="4"/>
        <end position="283"/>
    </location>
</feature>
<keyword evidence="4" id="KW-0808">Transferase</keyword>
<dbReference type="SMART" id="SM00220">
    <property type="entry name" value="S_TKc"/>
    <property type="match status" value="1"/>
</dbReference>
<protein>
    <submittedName>
        <fullName evidence="11">Putative Serine/threonine-protein kinase MAK</fullName>
    </submittedName>
</protein>
<organism evidence="11 12">
    <name type="scientific">Streblomastix strix</name>
    <dbReference type="NCBI Taxonomy" id="222440"/>
    <lineage>
        <taxon>Eukaryota</taxon>
        <taxon>Metamonada</taxon>
        <taxon>Preaxostyla</taxon>
        <taxon>Oxymonadida</taxon>
        <taxon>Streblomastigidae</taxon>
        <taxon>Streblomastix</taxon>
    </lineage>
</organism>
<reference evidence="11 12" key="1">
    <citation type="submission" date="2019-03" db="EMBL/GenBank/DDBJ databases">
        <title>Single cell metagenomics reveals metabolic interactions within the superorganism composed of flagellate Streblomastix strix and complex community of Bacteroidetes bacteria on its surface.</title>
        <authorList>
            <person name="Treitli S.C."/>
            <person name="Kolisko M."/>
            <person name="Husnik F."/>
            <person name="Keeling P."/>
            <person name="Hampl V."/>
        </authorList>
    </citation>
    <scope>NUCLEOTIDE SEQUENCE [LARGE SCALE GENOMIC DNA]</scope>
    <source>
        <strain evidence="11">ST1C</strain>
    </source>
</reference>
<feature type="binding site" evidence="8">
    <location>
        <position position="33"/>
    </location>
    <ligand>
        <name>ATP</name>
        <dbReference type="ChEBI" id="CHEBI:30616"/>
    </ligand>
</feature>
<dbReference type="Pfam" id="PF00069">
    <property type="entry name" value="Pkinase"/>
    <property type="match status" value="1"/>
</dbReference>
<dbReference type="Gene3D" id="1.10.510.10">
    <property type="entry name" value="Transferase(Phosphotransferase) domain 1"/>
    <property type="match status" value="1"/>
</dbReference>
<dbReference type="PROSITE" id="PS00107">
    <property type="entry name" value="PROTEIN_KINASE_ATP"/>
    <property type="match status" value="1"/>
</dbReference>
<accession>A0A5J4WGE6</accession>
<evidence type="ECO:0000256" key="3">
    <source>
        <dbReference type="ARBA" id="ARBA00022553"/>
    </source>
</evidence>
<dbReference type="InterPro" id="IPR017441">
    <property type="entry name" value="Protein_kinase_ATP_BS"/>
</dbReference>
<evidence type="ECO:0000256" key="5">
    <source>
        <dbReference type="ARBA" id="ARBA00022741"/>
    </source>
</evidence>
<evidence type="ECO:0000256" key="1">
    <source>
        <dbReference type="ARBA" id="ARBA00006485"/>
    </source>
</evidence>
<dbReference type="CDD" id="cd07830">
    <property type="entry name" value="STKc_MAK_like"/>
    <property type="match status" value="1"/>
</dbReference>
<gene>
    <name evidence="11" type="ORF">EZS28_010759</name>
</gene>
<evidence type="ECO:0000313" key="12">
    <source>
        <dbReference type="Proteomes" id="UP000324800"/>
    </source>
</evidence>
<dbReference type="GO" id="GO:0005524">
    <property type="term" value="F:ATP binding"/>
    <property type="evidence" value="ECO:0007669"/>
    <property type="project" value="UniProtKB-UniRule"/>
</dbReference>
<keyword evidence="6 11" id="KW-0418">Kinase</keyword>